<reference evidence="2" key="2">
    <citation type="submission" date="2020-05" db="UniProtKB">
        <authorList>
            <consortium name="EnsemblMetazoa"/>
        </authorList>
    </citation>
    <scope>IDENTIFICATION</scope>
    <source>
        <strain evidence="2">CM1001059</strain>
    </source>
</reference>
<evidence type="ECO:0000256" key="1">
    <source>
        <dbReference type="SAM" id="MobiDB-lite"/>
    </source>
</evidence>
<dbReference type="VEuPathDB" id="VectorBase:AMEC010907"/>
<organism evidence="2 3">
    <name type="scientific">Anopheles melas</name>
    <dbReference type="NCBI Taxonomy" id="34690"/>
    <lineage>
        <taxon>Eukaryota</taxon>
        <taxon>Metazoa</taxon>
        <taxon>Ecdysozoa</taxon>
        <taxon>Arthropoda</taxon>
        <taxon>Hexapoda</taxon>
        <taxon>Insecta</taxon>
        <taxon>Pterygota</taxon>
        <taxon>Neoptera</taxon>
        <taxon>Endopterygota</taxon>
        <taxon>Diptera</taxon>
        <taxon>Nematocera</taxon>
        <taxon>Culicoidea</taxon>
        <taxon>Culicidae</taxon>
        <taxon>Anophelinae</taxon>
        <taxon>Anopheles</taxon>
    </lineage>
</organism>
<evidence type="ECO:0000313" key="2">
    <source>
        <dbReference type="EnsemblMetazoa" id="AMEC010907-PA"/>
    </source>
</evidence>
<sequence>MSWFWYAVTAVKIVSGKTDNLFPQGIGPERGVRVGVEPGGRRWIGLPCHQPGRTVVRVTVAPVVNRDHIQQHDIPIGRRNLAQRTGEGDAYGREHAPVDGRHERQMKKTCG</sequence>
<accession>A0A182TZ12</accession>
<dbReference type="AlphaFoldDB" id="A0A182TZ12"/>
<dbReference type="Proteomes" id="UP000075902">
    <property type="component" value="Unassembled WGS sequence"/>
</dbReference>
<proteinExistence type="predicted"/>
<protein>
    <submittedName>
        <fullName evidence="2">Uncharacterized protein</fullName>
    </submittedName>
</protein>
<name>A0A182TZ12_9DIPT</name>
<reference evidence="3" key="1">
    <citation type="submission" date="2014-01" db="EMBL/GenBank/DDBJ databases">
        <title>The Genome Sequence of Anopheles melas CM1001059_A (V2).</title>
        <authorList>
            <consortium name="The Broad Institute Genomics Platform"/>
            <person name="Neafsey D.E."/>
            <person name="Besansky N."/>
            <person name="Howell P."/>
            <person name="Walton C."/>
            <person name="Young S.K."/>
            <person name="Zeng Q."/>
            <person name="Gargeya S."/>
            <person name="Fitzgerald M."/>
            <person name="Haas B."/>
            <person name="Abouelleil A."/>
            <person name="Allen A.W."/>
            <person name="Alvarado L."/>
            <person name="Arachchi H.M."/>
            <person name="Berlin A.M."/>
            <person name="Chapman S.B."/>
            <person name="Gainer-Dewar J."/>
            <person name="Goldberg J."/>
            <person name="Griggs A."/>
            <person name="Gujja S."/>
            <person name="Hansen M."/>
            <person name="Howarth C."/>
            <person name="Imamovic A."/>
            <person name="Ireland A."/>
            <person name="Larimer J."/>
            <person name="McCowan C."/>
            <person name="Murphy C."/>
            <person name="Pearson M."/>
            <person name="Poon T.W."/>
            <person name="Priest M."/>
            <person name="Roberts A."/>
            <person name="Saif S."/>
            <person name="Shea T."/>
            <person name="Sisk P."/>
            <person name="Sykes S."/>
            <person name="Wortman J."/>
            <person name="Nusbaum C."/>
            <person name="Birren B."/>
        </authorList>
    </citation>
    <scope>NUCLEOTIDE SEQUENCE [LARGE SCALE GENOMIC DNA]</scope>
    <source>
        <strain evidence="3">CM1001059</strain>
    </source>
</reference>
<evidence type="ECO:0000313" key="3">
    <source>
        <dbReference type="Proteomes" id="UP000075902"/>
    </source>
</evidence>
<keyword evidence="3" id="KW-1185">Reference proteome</keyword>
<feature type="region of interest" description="Disordered" evidence="1">
    <location>
        <begin position="74"/>
        <end position="111"/>
    </location>
</feature>
<feature type="compositionally biased region" description="Basic and acidic residues" evidence="1">
    <location>
        <begin position="86"/>
        <end position="103"/>
    </location>
</feature>
<dbReference type="EnsemblMetazoa" id="AMEC010907-RA">
    <property type="protein sequence ID" value="AMEC010907-PA"/>
    <property type="gene ID" value="AMEC010907"/>
</dbReference>